<keyword evidence="3" id="KW-0808">Transferase</keyword>
<evidence type="ECO:0000256" key="5">
    <source>
        <dbReference type="ARBA" id="ARBA00047942"/>
    </source>
</evidence>
<evidence type="ECO:0000256" key="1">
    <source>
        <dbReference type="ARBA" id="ARBA00011900"/>
    </source>
</evidence>
<evidence type="ECO:0000256" key="2">
    <source>
        <dbReference type="ARBA" id="ARBA00022603"/>
    </source>
</evidence>
<dbReference type="Gene3D" id="3.40.50.150">
    <property type="entry name" value="Vaccinia Virus protein VP39"/>
    <property type="match status" value="1"/>
</dbReference>
<dbReference type="GO" id="GO:0003676">
    <property type="term" value="F:nucleic acid binding"/>
    <property type="evidence" value="ECO:0007669"/>
    <property type="project" value="InterPro"/>
</dbReference>
<dbReference type="AlphaFoldDB" id="A0AAE4Z9Y3"/>
<comment type="catalytic activity">
    <reaction evidence="5">
        <text>a 2'-deoxyadenosine in DNA + S-adenosyl-L-methionine = an N(6)-methyl-2'-deoxyadenosine in DNA + S-adenosyl-L-homocysteine + H(+)</text>
        <dbReference type="Rhea" id="RHEA:15197"/>
        <dbReference type="Rhea" id="RHEA-COMP:12418"/>
        <dbReference type="Rhea" id="RHEA-COMP:12419"/>
        <dbReference type="ChEBI" id="CHEBI:15378"/>
        <dbReference type="ChEBI" id="CHEBI:57856"/>
        <dbReference type="ChEBI" id="CHEBI:59789"/>
        <dbReference type="ChEBI" id="CHEBI:90615"/>
        <dbReference type="ChEBI" id="CHEBI:90616"/>
        <dbReference type="EC" id="2.1.1.72"/>
    </reaction>
</comment>
<sequence length="358" mass="41475">MRYIGNKNKLIPFIRRTLERLGIEGATACDPFAGTAAVARFLKKHGYAVTSSDIMSFSFAFQWAYVVVDAPPRFAGLAEEVEDDGQRLDAVLRHLNRLRPETGFVYEHFCPEGHAGFEHDRRYFTPDNAAKIDSVRRRLHEWRTGGALNDGEYFVLLTALIEAADRVANTTGVYAAYVKSWQPNAERPLELRPPRMVTGTGRECRAYRRDAIDVVAALGPFDLLYLDPPYNTRQYAGYYHIPELIAEGWFAERPILRGKTGLPEDEEKRSDWSRRRRCEAAFRRLVEAADCRHILMSYNSEGIIPEDWIESVLRDRGATDSYRRLEHSYKRYRSDRDSDVRRYRGDRVTERLYYVRTV</sequence>
<dbReference type="EC" id="2.1.1.72" evidence="1"/>
<dbReference type="PROSITE" id="PS00092">
    <property type="entry name" value="N6_MTASE"/>
    <property type="match status" value="1"/>
</dbReference>
<dbReference type="GO" id="GO:0009007">
    <property type="term" value="F:site-specific DNA-methyltransferase (adenine-specific) activity"/>
    <property type="evidence" value="ECO:0007669"/>
    <property type="project" value="UniProtKB-EC"/>
</dbReference>
<dbReference type="InterPro" id="IPR002052">
    <property type="entry name" value="DNA_methylase_N6_adenine_CS"/>
</dbReference>
<dbReference type="GO" id="GO:0009307">
    <property type="term" value="P:DNA restriction-modification system"/>
    <property type="evidence" value="ECO:0007669"/>
    <property type="project" value="InterPro"/>
</dbReference>
<reference evidence="6 7" key="1">
    <citation type="submission" date="2020-01" db="EMBL/GenBank/DDBJ databases">
        <title>Genomes assembled from Gulf of Kutch pelagic sediment metagenomes.</title>
        <authorList>
            <person name="Chandrashekar M."/>
            <person name="Mahajan M.S."/>
            <person name="Dave K.J."/>
            <person name="Vatsa P."/>
            <person name="Nathani N.M."/>
        </authorList>
    </citation>
    <scope>NUCLEOTIDE SEQUENCE [LARGE SCALE GENOMIC DNA]</scope>
    <source>
        <strain evidence="6">KS3-K002</strain>
    </source>
</reference>
<gene>
    <name evidence="6" type="ORF">GWO12_15520</name>
</gene>
<proteinExistence type="predicted"/>
<evidence type="ECO:0000256" key="3">
    <source>
        <dbReference type="ARBA" id="ARBA00022679"/>
    </source>
</evidence>
<dbReference type="PRINTS" id="PR00505">
    <property type="entry name" value="D12N6MTFRASE"/>
</dbReference>
<evidence type="ECO:0000313" key="7">
    <source>
        <dbReference type="Proteomes" id="UP000702544"/>
    </source>
</evidence>
<name>A0AAE4Z9Y3_9BACT</name>
<dbReference type="EMBL" id="JAACAK010000130">
    <property type="protein sequence ID" value="NIR76490.1"/>
    <property type="molecule type" value="Genomic_DNA"/>
</dbReference>
<organism evidence="6 7">
    <name type="scientific">Candidatus Kutchimonas denitrificans</name>
    <dbReference type="NCBI Taxonomy" id="3056748"/>
    <lineage>
        <taxon>Bacteria</taxon>
        <taxon>Pseudomonadati</taxon>
        <taxon>Gemmatimonadota</taxon>
        <taxon>Gemmatimonadia</taxon>
        <taxon>Candidatus Palauibacterales</taxon>
        <taxon>Candidatus Palauibacteraceae</taxon>
        <taxon>Candidatus Kutchimonas</taxon>
    </lineage>
</organism>
<dbReference type="GO" id="GO:0032259">
    <property type="term" value="P:methylation"/>
    <property type="evidence" value="ECO:0007669"/>
    <property type="project" value="UniProtKB-KW"/>
</dbReference>
<accession>A0AAE4Z9Y3</accession>
<protein>
    <recommendedName>
        <fullName evidence="1">site-specific DNA-methyltransferase (adenine-specific)</fullName>
        <ecNumber evidence="1">2.1.1.72</ecNumber>
    </recommendedName>
</protein>
<comment type="caution">
    <text evidence="6">The sequence shown here is derived from an EMBL/GenBank/DDBJ whole genome shotgun (WGS) entry which is preliminary data.</text>
</comment>
<evidence type="ECO:0000256" key="4">
    <source>
        <dbReference type="ARBA" id="ARBA00022691"/>
    </source>
</evidence>
<evidence type="ECO:0000313" key="6">
    <source>
        <dbReference type="EMBL" id="NIR76490.1"/>
    </source>
</evidence>
<dbReference type="Proteomes" id="UP000702544">
    <property type="component" value="Unassembled WGS sequence"/>
</dbReference>
<dbReference type="Pfam" id="PF02086">
    <property type="entry name" value="MethyltransfD12"/>
    <property type="match status" value="1"/>
</dbReference>
<dbReference type="SUPFAM" id="SSF53335">
    <property type="entry name" value="S-adenosyl-L-methionine-dependent methyltransferases"/>
    <property type="match status" value="1"/>
</dbReference>
<keyword evidence="2" id="KW-0489">Methyltransferase</keyword>
<keyword evidence="4" id="KW-0949">S-adenosyl-L-methionine</keyword>
<dbReference type="InterPro" id="IPR012327">
    <property type="entry name" value="MeTrfase_D12"/>
</dbReference>
<dbReference type="InterPro" id="IPR029063">
    <property type="entry name" value="SAM-dependent_MTases_sf"/>
</dbReference>